<dbReference type="GO" id="GO:0004497">
    <property type="term" value="F:monooxygenase activity"/>
    <property type="evidence" value="ECO:0007669"/>
    <property type="project" value="UniProtKB-KW"/>
</dbReference>
<dbReference type="InterPro" id="IPR048666">
    <property type="entry name" value="RedAm-like_C"/>
</dbReference>
<dbReference type="PANTHER" id="PTHR24305:SF157">
    <property type="entry name" value="N-ACETYLTRYPTOPHAN 6-HYDROXYLASE IVOC-RELATED"/>
    <property type="match status" value="1"/>
</dbReference>
<name>A0A2U3E3J7_PURLI</name>
<evidence type="ECO:0000313" key="16">
    <source>
        <dbReference type="EMBL" id="PWI69059.1"/>
    </source>
</evidence>
<evidence type="ECO:0000256" key="4">
    <source>
        <dbReference type="ARBA" id="ARBA00022617"/>
    </source>
</evidence>
<evidence type="ECO:0000256" key="7">
    <source>
        <dbReference type="ARBA" id="ARBA00022989"/>
    </source>
</evidence>
<dbReference type="FunFam" id="1.10.630.10:FF:000069">
    <property type="entry name" value="Cytochrome P450, putative (Eurofung)"/>
    <property type="match status" value="1"/>
</dbReference>
<dbReference type="PANTHER" id="PTHR24305">
    <property type="entry name" value="CYTOCHROME P450"/>
    <property type="match status" value="1"/>
</dbReference>
<dbReference type="Pfam" id="PF00067">
    <property type="entry name" value="p450"/>
    <property type="match status" value="1"/>
</dbReference>
<proteinExistence type="inferred from homology"/>
<evidence type="ECO:0000256" key="2">
    <source>
        <dbReference type="ARBA" id="ARBA00004167"/>
    </source>
</evidence>
<comment type="similarity">
    <text evidence="3">Belongs to the cytochrome P450 family.</text>
</comment>
<dbReference type="CDD" id="cd11062">
    <property type="entry name" value="CYP58-like"/>
    <property type="match status" value="1"/>
</dbReference>
<keyword evidence="10" id="KW-0503">Monooxygenase</keyword>
<dbReference type="Pfam" id="PF21761">
    <property type="entry name" value="RedAm-like_C"/>
    <property type="match status" value="1"/>
</dbReference>
<organism evidence="16 17">
    <name type="scientific">Purpureocillium lilacinum</name>
    <name type="common">Paecilomyces lilacinus</name>
    <dbReference type="NCBI Taxonomy" id="33203"/>
    <lineage>
        <taxon>Eukaryota</taxon>
        <taxon>Fungi</taxon>
        <taxon>Dikarya</taxon>
        <taxon>Ascomycota</taxon>
        <taxon>Pezizomycotina</taxon>
        <taxon>Sordariomycetes</taxon>
        <taxon>Hypocreomycetidae</taxon>
        <taxon>Hypocreales</taxon>
        <taxon>Ophiocordycipitaceae</taxon>
        <taxon>Purpureocillium</taxon>
    </lineage>
</organism>
<evidence type="ECO:0000256" key="1">
    <source>
        <dbReference type="ARBA" id="ARBA00001971"/>
    </source>
</evidence>
<evidence type="ECO:0000313" key="17">
    <source>
        <dbReference type="Proteomes" id="UP000245956"/>
    </source>
</evidence>
<dbReference type="EMBL" id="LCWV01000013">
    <property type="protein sequence ID" value="PWI69059.1"/>
    <property type="molecule type" value="Genomic_DNA"/>
</dbReference>
<keyword evidence="7" id="KW-1133">Transmembrane helix</keyword>
<keyword evidence="9 12" id="KW-0408">Iron</keyword>
<evidence type="ECO:0000256" key="13">
    <source>
        <dbReference type="SAM" id="MobiDB-lite"/>
    </source>
</evidence>
<feature type="binding site" description="axial binding residue" evidence="12">
    <location>
        <position position="650"/>
    </location>
    <ligand>
        <name>heme</name>
        <dbReference type="ChEBI" id="CHEBI:30413"/>
    </ligand>
    <ligandPart>
        <name>Fe</name>
        <dbReference type="ChEBI" id="CHEBI:18248"/>
    </ligandPart>
</feature>
<evidence type="ECO:0000256" key="8">
    <source>
        <dbReference type="ARBA" id="ARBA00023002"/>
    </source>
</evidence>
<keyword evidence="5" id="KW-0812">Transmembrane</keyword>
<protein>
    <submittedName>
        <fullName evidence="16">Uncharacterized protein</fullName>
    </submittedName>
</protein>
<gene>
    <name evidence="16" type="ORF">PCL_01444</name>
</gene>
<dbReference type="InterPro" id="IPR001128">
    <property type="entry name" value="Cyt_P450"/>
</dbReference>
<dbReference type="InterPro" id="IPR036291">
    <property type="entry name" value="NAD(P)-bd_dom_sf"/>
</dbReference>
<dbReference type="Pfam" id="PF03446">
    <property type="entry name" value="NAD_binding_2"/>
    <property type="match status" value="1"/>
</dbReference>
<dbReference type="GO" id="GO:0005506">
    <property type="term" value="F:iron ion binding"/>
    <property type="evidence" value="ECO:0007669"/>
    <property type="project" value="InterPro"/>
</dbReference>
<feature type="region of interest" description="Disordered" evidence="13">
    <location>
        <begin position="1"/>
        <end position="43"/>
    </location>
</feature>
<dbReference type="GO" id="GO:0050661">
    <property type="term" value="F:NADP binding"/>
    <property type="evidence" value="ECO:0007669"/>
    <property type="project" value="InterPro"/>
</dbReference>
<keyword evidence="4 12" id="KW-0349">Heme</keyword>
<sequence length="1112" mass="122579">MFSQNEVSSRVSRRESASADAGPCHPHSVAHQARAGRRTYHNEGSQGTWINAEVAPSEPSRHDWSRTRRLISGWRIASTTCEVWAPSSLAWLAGRLLRKFIDTANRALPGLLFSLPPRLLPSSPEAQWQGSGGHPTSLEATCGLLRRDGLQRDAAAARPFRPVIHPCTAPSQNHGLGSVLLLPDVPSMIKAAWSEATEFAAATMSWQTQLLSFAAAGLAYLVFTAIHRLYFSPLAAIPGPRWAALSLWNEFYYDVVRRGTFMWQIQDMHKKYGPCVRINPYEVHILDPDFYDELYVNTKRLDKYRWWTNLAGADGSSFSTITHDQHKLRRGAVNPFFSARSVTKLEPLLRSKIDKLSARFDGFVESGEVLRLDAAFMALTMDIICDYAFSHDRKYLDEPDFKLLWKQTIIGAFEGGALGRQFPWMLPLMKRLPVSVVSAMNPSVGHLLSWQAGVKEQVRPILEGVDELTLSGDKDASSRTIFHTLRDSDLPPEEKTLQRLCDEGEILTGAGSETTAQTLTRILFYLKQEPKTLARLRDELDGALSKRTAAPSWTELQQLPYLSAVIKEGLRLSYGTTTRLPRIAHEDIRYKEHVIPAGTPISQTPYFVLMHPSIFPGPASFRPERWLEPAAKDMKLDRYLVCFGKGSRQCLGLNLAYAEMYLTIVAVVRRFDWEMYETTLDDIVCKHDFFVAVASLDSKGLYTMTTNTSLSGQDVSVIGLGNMGVAIANCLLRAGATVTVWNRTASKAEQLIAQGALLALSPSACISASPITIICLLSNATAEQALSDVQDLSRRTIINLTNGSPGQARQMATLLQSQKGARYIHGAIMVPPLLLGQPTSVTLCSGPSDVFHACTSVLSALGTPRHVGEDISQASLLDNALLSLMGGIFEGWVQALAIVQRGGVDEVEFATGLAGPFVKAMADWLPRIAESVRDEQYVGGSPLRMQLEALDNIAVTGKELGVGVLLGELRGVMERAVTLGKGEEGIAGLVPLLTGKNALGISTRWPGHSPYPEPCRLLEKHKRLTMIVVPHPRRRNRGARLRPASEFVATSWPRACADDKHRITTPGCQKRLAANTEWQTPGLICRPQARASVHLLTSVFYQLLPIRVVYTT</sequence>
<dbReference type="PRINTS" id="PR00463">
    <property type="entry name" value="EP450I"/>
</dbReference>
<dbReference type="Gene3D" id="1.10.630.10">
    <property type="entry name" value="Cytochrome P450"/>
    <property type="match status" value="1"/>
</dbReference>
<dbReference type="InterPro" id="IPR002401">
    <property type="entry name" value="Cyt_P450_E_grp-I"/>
</dbReference>
<evidence type="ECO:0000256" key="5">
    <source>
        <dbReference type="ARBA" id="ARBA00022692"/>
    </source>
</evidence>
<feature type="domain" description="6-phosphogluconate dehydrogenase NADP-binding" evidence="14">
    <location>
        <begin position="714"/>
        <end position="862"/>
    </location>
</feature>
<dbReference type="SMR" id="A0A2U3E3J7"/>
<dbReference type="GO" id="GO:0020037">
    <property type="term" value="F:heme binding"/>
    <property type="evidence" value="ECO:0007669"/>
    <property type="project" value="InterPro"/>
</dbReference>
<dbReference type="GO" id="GO:0016705">
    <property type="term" value="F:oxidoreductase activity, acting on paired donors, with incorporation or reduction of molecular oxygen"/>
    <property type="evidence" value="ECO:0007669"/>
    <property type="project" value="InterPro"/>
</dbReference>
<dbReference type="InterPro" id="IPR050121">
    <property type="entry name" value="Cytochrome_P450_monoxygenase"/>
</dbReference>
<keyword evidence="8" id="KW-0560">Oxidoreductase</keyword>
<dbReference type="Gene3D" id="1.10.1040.10">
    <property type="entry name" value="N-(1-d-carboxylethyl)-l-norvaline Dehydrogenase, domain 2"/>
    <property type="match status" value="1"/>
</dbReference>
<feature type="compositionally biased region" description="Low complexity" evidence="13">
    <location>
        <begin position="1"/>
        <end position="10"/>
    </location>
</feature>
<dbReference type="PRINTS" id="PR00385">
    <property type="entry name" value="P450"/>
</dbReference>
<dbReference type="PROSITE" id="PS00086">
    <property type="entry name" value="CYTOCHROME_P450"/>
    <property type="match status" value="1"/>
</dbReference>
<dbReference type="InterPro" id="IPR013328">
    <property type="entry name" value="6PGD_dom2"/>
</dbReference>
<evidence type="ECO:0000256" key="9">
    <source>
        <dbReference type="ARBA" id="ARBA00023004"/>
    </source>
</evidence>
<evidence type="ECO:0000259" key="15">
    <source>
        <dbReference type="Pfam" id="PF21761"/>
    </source>
</evidence>
<evidence type="ECO:0000256" key="12">
    <source>
        <dbReference type="PIRSR" id="PIRSR602401-1"/>
    </source>
</evidence>
<keyword evidence="6 12" id="KW-0479">Metal-binding</keyword>
<dbReference type="AlphaFoldDB" id="A0A2U3E3J7"/>
<evidence type="ECO:0000256" key="6">
    <source>
        <dbReference type="ARBA" id="ARBA00022723"/>
    </source>
</evidence>
<dbReference type="InterPro" id="IPR006115">
    <property type="entry name" value="6PGDH_NADP-bd"/>
</dbReference>
<dbReference type="InterPro" id="IPR036396">
    <property type="entry name" value="Cyt_P450_sf"/>
</dbReference>
<dbReference type="Proteomes" id="UP000245956">
    <property type="component" value="Unassembled WGS sequence"/>
</dbReference>
<reference evidence="16 17" key="1">
    <citation type="journal article" date="2016" name="Front. Microbiol.">
        <title>Genome and transcriptome sequences reveal the specific parasitism of the nematophagous Purpureocillium lilacinum 36-1.</title>
        <authorList>
            <person name="Xie J."/>
            <person name="Li S."/>
            <person name="Mo C."/>
            <person name="Xiao X."/>
            <person name="Peng D."/>
            <person name="Wang G."/>
            <person name="Xiao Y."/>
        </authorList>
    </citation>
    <scope>NUCLEOTIDE SEQUENCE [LARGE SCALE GENOMIC DNA]</scope>
    <source>
        <strain evidence="16 17">36-1</strain>
    </source>
</reference>
<evidence type="ECO:0000259" key="14">
    <source>
        <dbReference type="Pfam" id="PF03446"/>
    </source>
</evidence>
<accession>A0A2U3E3J7</accession>
<evidence type="ECO:0000256" key="10">
    <source>
        <dbReference type="ARBA" id="ARBA00023033"/>
    </source>
</evidence>
<evidence type="ECO:0000256" key="3">
    <source>
        <dbReference type="ARBA" id="ARBA00010617"/>
    </source>
</evidence>
<dbReference type="GO" id="GO:0016020">
    <property type="term" value="C:membrane"/>
    <property type="evidence" value="ECO:0007669"/>
    <property type="project" value="UniProtKB-SubCell"/>
</dbReference>
<dbReference type="SUPFAM" id="SSF48264">
    <property type="entry name" value="Cytochrome P450"/>
    <property type="match status" value="1"/>
</dbReference>
<comment type="cofactor">
    <cofactor evidence="1 12">
        <name>heme</name>
        <dbReference type="ChEBI" id="CHEBI:30413"/>
    </cofactor>
</comment>
<evidence type="ECO:0000256" key="11">
    <source>
        <dbReference type="ARBA" id="ARBA00023136"/>
    </source>
</evidence>
<dbReference type="Gene3D" id="3.40.50.720">
    <property type="entry name" value="NAD(P)-binding Rossmann-like Domain"/>
    <property type="match status" value="1"/>
</dbReference>
<comment type="caution">
    <text evidence="16">The sequence shown here is derived from an EMBL/GenBank/DDBJ whole genome shotgun (WGS) entry which is preliminary data.</text>
</comment>
<dbReference type="InterPro" id="IPR017972">
    <property type="entry name" value="Cyt_P450_CS"/>
</dbReference>
<comment type="subcellular location">
    <subcellularLocation>
        <location evidence="2">Membrane</location>
        <topology evidence="2">Single-pass membrane protein</topology>
    </subcellularLocation>
</comment>
<keyword evidence="11" id="KW-0472">Membrane</keyword>
<dbReference type="SUPFAM" id="SSF51735">
    <property type="entry name" value="NAD(P)-binding Rossmann-fold domains"/>
    <property type="match status" value="1"/>
</dbReference>
<feature type="domain" description="NADPH-dependent reductive aminase-like C-terminal" evidence="15">
    <location>
        <begin position="870"/>
        <end position="993"/>
    </location>
</feature>